<dbReference type="Gene3D" id="2.60.120.40">
    <property type="match status" value="1"/>
</dbReference>
<dbReference type="PANTHER" id="PTHR22923:SF116">
    <property type="entry name" value="C1Q DOMAIN-CONTAINING PROTEIN"/>
    <property type="match status" value="1"/>
</dbReference>
<evidence type="ECO:0000313" key="5">
    <source>
        <dbReference type="EMBL" id="KAK3086699.1"/>
    </source>
</evidence>
<keyword evidence="6" id="KW-1185">Reference proteome</keyword>
<evidence type="ECO:0000313" key="6">
    <source>
        <dbReference type="Proteomes" id="UP001186944"/>
    </source>
</evidence>
<keyword evidence="2" id="KW-0964">Secreted</keyword>
<comment type="subcellular location">
    <subcellularLocation>
        <location evidence="1">Secreted</location>
    </subcellularLocation>
</comment>
<proteinExistence type="predicted"/>
<feature type="domain" description="C1q" evidence="4">
    <location>
        <begin position="1"/>
        <end position="115"/>
    </location>
</feature>
<evidence type="ECO:0000256" key="1">
    <source>
        <dbReference type="ARBA" id="ARBA00004613"/>
    </source>
</evidence>
<dbReference type="PANTHER" id="PTHR22923">
    <property type="entry name" value="CEREBELLIN-RELATED"/>
    <property type="match status" value="1"/>
</dbReference>
<gene>
    <name evidence="5" type="ORF">FSP39_022185</name>
</gene>
<dbReference type="SUPFAM" id="SSF49842">
    <property type="entry name" value="TNF-like"/>
    <property type="match status" value="1"/>
</dbReference>
<evidence type="ECO:0000259" key="4">
    <source>
        <dbReference type="PROSITE" id="PS50871"/>
    </source>
</evidence>
<name>A0AA89BME2_PINIB</name>
<accession>A0AA89BME2</accession>
<evidence type="ECO:0000256" key="2">
    <source>
        <dbReference type="ARBA" id="ARBA00022525"/>
    </source>
</evidence>
<reference evidence="5" key="1">
    <citation type="submission" date="2019-08" db="EMBL/GenBank/DDBJ databases">
        <title>The improved chromosome-level genome for the pearl oyster Pinctada fucata martensii using PacBio sequencing and Hi-C.</title>
        <authorList>
            <person name="Zheng Z."/>
        </authorList>
    </citation>
    <scope>NUCLEOTIDE SEQUENCE</scope>
    <source>
        <strain evidence="5">ZZ-2019</strain>
        <tissue evidence="5">Adductor muscle</tissue>
    </source>
</reference>
<dbReference type="InterPro" id="IPR008983">
    <property type="entry name" value="Tumour_necrosis_fac-like_dom"/>
</dbReference>
<protein>
    <recommendedName>
        <fullName evidence="4">C1q domain-containing protein</fullName>
    </recommendedName>
</protein>
<dbReference type="AlphaFoldDB" id="A0AA89BME2"/>
<organism evidence="5 6">
    <name type="scientific">Pinctada imbricata</name>
    <name type="common">Atlantic pearl-oyster</name>
    <name type="synonym">Pinctada martensii</name>
    <dbReference type="NCBI Taxonomy" id="66713"/>
    <lineage>
        <taxon>Eukaryota</taxon>
        <taxon>Metazoa</taxon>
        <taxon>Spiralia</taxon>
        <taxon>Lophotrochozoa</taxon>
        <taxon>Mollusca</taxon>
        <taxon>Bivalvia</taxon>
        <taxon>Autobranchia</taxon>
        <taxon>Pteriomorphia</taxon>
        <taxon>Pterioida</taxon>
        <taxon>Pterioidea</taxon>
        <taxon>Pteriidae</taxon>
        <taxon>Pinctada</taxon>
    </lineage>
</organism>
<dbReference type="GO" id="GO:0005576">
    <property type="term" value="C:extracellular region"/>
    <property type="evidence" value="ECO:0007669"/>
    <property type="project" value="UniProtKB-SubCell"/>
</dbReference>
<dbReference type="Proteomes" id="UP001186944">
    <property type="component" value="Unassembled WGS sequence"/>
</dbReference>
<dbReference type="SMART" id="SM00110">
    <property type="entry name" value="C1Q"/>
    <property type="match status" value="1"/>
</dbReference>
<dbReference type="PROSITE" id="PS50871">
    <property type="entry name" value="C1Q"/>
    <property type="match status" value="1"/>
</dbReference>
<evidence type="ECO:0000256" key="3">
    <source>
        <dbReference type="ARBA" id="ARBA00022729"/>
    </source>
</evidence>
<comment type="caution">
    <text evidence="5">The sequence shown here is derived from an EMBL/GenBank/DDBJ whole genome shotgun (WGS) entry which is preliminary data.</text>
</comment>
<dbReference type="Pfam" id="PF00386">
    <property type="entry name" value="C1q"/>
    <property type="match status" value="1"/>
</dbReference>
<dbReference type="EMBL" id="VSWD01000012">
    <property type="protein sequence ID" value="KAK3086699.1"/>
    <property type="molecule type" value="Genomic_DNA"/>
</dbReference>
<dbReference type="InterPro" id="IPR050822">
    <property type="entry name" value="Cerebellin_Synaptic_Org"/>
</dbReference>
<dbReference type="InterPro" id="IPR001073">
    <property type="entry name" value="C1q_dom"/>
</dbReference>
<keyword evidence="3" id="KW-0732">Signal</keyword>
<sequence>TIVYDKVITNNGNAYNKATGKFTAPRDGPFVFTWTAITTDWFQINVYIYHNGRRLSVAQADSETDGQNSSGSNTIVLNLKKYDVVELKCGLWGDISKHVLYGDAHSTFSGWALKM</sequence>
<feature type="non-terminal residue" evidence="5">
    <location>
        <position position="1"/>
    </location>
</feature>